<reference evidence="2 3" key="1">
    <citation type="submission" date="2016-11" db="EMBL/GenBank/DDBJ databases">
        <title>Paenibacillus species isolates.</title>
        <authorList>
            <person name="Beno S.M."/>
        </authorList>
    </citation>
    <scope>NUCLEOTIDE SEQUENCE [LARGE SCALE GENOMIC DNA]</scope>
    <source>
        <strain evidence="2 3">FSL R5-0378</strain>
    </source>
</reference>
<dbReference type="Gene3D" id="1.10.1660.10">
    <property type="match status" value="1"/>
</dbReference>
<dbReference type="InterPro" id="IPR041657">
    <property type="entry name" value="HTH_17"/>
</dbReference>
<gene>
    <name evidence="2" type="ORF">BK138_32045</name>
</gene>
<protein>
    <recommendedName>
        <fullName evidence="1">Helix-turn-helix domain-containing protein</fullName>
    </recommendedName>
</protein>
<dbReference type="AlphaFoldDB" id="A0A1R1E682"/>
<evidence type="ECO:0000259" key="1">
    <source>
        <dbReference type="Pfam" id="PF12728"/>
    </source>
</evidence>
<name>A0A1R1E682_9BACL</name>
<proteinExistence type="predicted"/>
<dbReference type="EMBL" id="MRTP01000018">
    <property type="protein sequence ID" value="OMF47327.1"/>
    <property type="molecule type" value="Genomic_DNA"/>
</dbReference>
<keyword evidence="3" id="KW-1185">Reference proteome</keyword>
<dbReference type="STRING" id="297318.BK138_32045"/>
<evidence type="ECO:0000313" key="3">
    <source>
        <dbReference type="Proteomes" id="UP000187172"/>
    </source>
</evidence>
<dbReference type="SUPFAM" id="SSF46955">
    <property type="entry name" value="Putative DNA-binding domain"/>
    <property type="match status" value="1"/>
</dbReference>
<dbReference type="Proteomes" id="UP000187172">
    <property type="component" value="Unassembled WGS sequence"/>
</dbReference>
<dbReference type="Pfam" id="PF12728">
    <property type="entry name" value="HTH_17"/>
    <property type="match status" value="1"/>
</dbReference>
<organism evidence="2 3">
    <name type="scientific">Paenibacillus rhizosphaerae</name>
    <dbReference type="NCBI Taxonomy" id="297318"/>
    <lineage>
        <taxon>Bacteria</taxon>
        <taxon>Bacillati</taxon>
        <taxon>Bacillota</taxon>
        <taxon>Bacilli</taxon>
        <taxon>Bacillales</taxon>
        <taxon>Paenibacillaceae</taxon>
        <taxon>Paenibacillus</taxon>
    </lineage>
</organism>
<comment type="caution">
    <text evidence="2">The sequence shown here is derived from an EMBL/GenBank/DDBJ whole genome shotgun (WGS) entry which is preliminary data.</text>
</comment>
<evidence type="ECO:0000313" key="2">
    <source>
        <dbReference type="EMBL" id="OMF47327.1"/>
    </source>
</evidence>
<accession>A0A1R1E682</accession>
<dbReference type="RefSeq" id="WP_076176417.1">
    <property type="nucleotide sequence ID" value="NZ_MRTP01000018.1"/>
</dbReference>
<sequence length="254" mass="29367">MSKALIDLTRKNINIGYDEQNEGILQKETEFIFSLIFKTFLAAFQDKVVGIKIDKNMLDLTPAYLFSPEHKNNLTKWLSRLESMDLPASDLEFGKLKIDFEQWYLQLGGENIEFTFNDGFLLTPQEAAEALGVSKVTLNKYIKQGLECVDNSGKHRKIPKYAVELLKDPIYGIRMQILAQEKKKWKQTPQERFEEIHDEIGALQLKYKSKTYQEAFAMYDGDEMDDPTDYYRWQSLEEELAEILKLSGGTHGGE</sequence>
<feature type="domain" description="Helix-turn-helix" evidence="1">
    <location>
        <begin position="121"/>
        <end position="164"/>
    </location>
</feature>
<dbReference type="InterPro" id="IPR009061">
    <property type="entry name" value="DNA-bd_dom_put_sf"/>
</dbReference>